<gene>
    <name evidence="3" type="ORF">E0F26_11570</name>
</gene>
<dbReference type="Gene3D" id="3.30.428.10">
    <property type="entry name" value="HIT-like"/>
    <property type="match status" value="1"/>
</dbReference>
<feature type="domain" description="HIT" evidence="2">
    <location>
        <begin position="5"/>
        <end position="115"/>
    </location>
</feature>
<evidence type="ECO:0000313" key="4">
    <source>
        <dbReference type="Proteomes" id="UP001317963"/>
    </source>
</evidence>
<name>A0ABY6Q7R1_9GAMM</name>
<protein>
    <submittedName>
        <fullName evidence="3">Histidine triad nucleotide-binding protein</fullName>
    </submittedName>
</protein>
<dbReference type="Proteomes" id="UP001317963">
    <property type="component" value="Chromosome"/>
</dbReference>
<evidence type="ECO:0000256" key="1">
    <source>
        <dbReference type="PROSITE-ProRule" id="PRU00464"/>
    </source>
</evidence>
<dbReference type="SUPFAM" id="SSF54197">
    <property type="entry name" value="HIT-like"/>
    <property type="match status" value="1"/>
</dbReference>
<sequence>MEDTIFGKITRGEIPTDFLYQDEQCVVIKDIYPQAPTHVLIIPRKPIPMLSVADEEDQALLGHLLVVAGKVANQLGVEDAFRLVINNGEGGGQTVFHLHLHILAGRDMKEGELAQGLS</sequence>
<dbReference type="EMBL" id="CP036501">
    <property type="protein sequence ID" value="UZP75334.1"/>
    <property type="molecule type" value="Genomic_DNA"/>
</dbReference>
<dbReference type="CDD" id="cd01276">
    <property type="entry name" value="PKCI_related"/>
    <property type="match status" value="1"/>
</dbReference>
<dbReference type="InterPro" id="IPR001310">
    <property type="entry name" value="Histidine_triad_HIT"/>
</dbReference>
<dbReference type="PANTHER" id="PTHR23089">
    <property type="entry name" value="HISTIDINE TRIAD HIT PROTEIN"/>
    <property type="match status" value="1"/>
</dbReference>
<dbReference type="PROSITE" id="PS00892">
    <property type="entry name" value="HIT_1"/>
    <property type="match status" value="1"/>
</dbReference>
<proteinExistence type="predicted"/>
<dbReference type="PROSITE" id="PS51084">
    <property type="entry name" value="HIT_2"/>
    <property type="match status" value="1"/>
</dbReference>
<keyword evidence="4" id="KW-1185">Reference proteome</keyword>
<organism evidence="3 4">
    <name type="scientific">Candidatus Paraluminiphilus aquimaris</name>
    <dbReference type="NCBI Taxonomy" id="2518994"/>
    <lineage>
        <taxon>Bacteria</taxon>
        <taxon>Pseudomonadati</taxon>
        <taxon>Pseudomonadota</taxon>
        <taxon>Gammaproteobacteria</taxon>
        <taxon>Cellvibrionales</taxon>
        <taxon>Halieaceae</taxon>
        <taxon>Candidatus Paraluminiphilus</taxon>
    </lineage>
</organism>
<evidence type="ECO:0000259" key="2">
    <source>
        <dbReference type="PROSITE" id="PS51084"/>
    </source>
</evidence>
<reference evidence="3 4" key="1">
    <citation type="submission" date="2019-02" db="EMBL/GenBank/DDBJ databases">
        <title>Halieaceae_genomes.</title>
        <authorList>
            <person name="Li S.-H."/>
        </authorList>
    </citation>
    <scope>NUCLEOTIDE SEQUENCE [LARGE SCALE GENOMIC DNA]</scope>
    <source>
        <strain evidence="3 4">JH123</strain>
    </source>
</reference>
<dbReference type="PRINTS" id="PR00332">
    <property type="entry name" value="HISTRIAD"/>
</dbReference>
<dbReference type="InterPro" id="IPR019808">
    <property type="entry name" value="Histidine_triad_CS"/>
</dbReference>
<dbReference type="Pfam" id="PF01230">
    <property type="entry name" value="HIT"/>
    <property type="match status" value="1"/>
</dbReference>
<dbReference type="InterPro" id="IPR011146">
    <property type="entry name" value="HIT-like"/>
</dbReference>
<accession>A0ABY6Q7R1</accession>
<dbReference type="RefSeq" id="WP_279241819.1">
    <property type="nucleotide sequence ID" value="NZ_CP036501.1"/>
</dbReference>
<evidence type="ECO:0000313" key="3">
    <source>
        <dbReference type="EMBL" id="UZP75334.1"/>
    </source>
</evidence>
<feature type="short sequence motif" description="Histidine triad motif" evidence="1">
    <location>
        <begin position="97"/>
        <end position="101"/>
    </location>
</feature>
<dbReference type="InterPro" id="IPR036265">
    <property type="entry name" value="HIT-like_sf"/>
</dbReference>